<dbReference type="Proteomes" id="UP000029980">
    <property type="component" value="Chromosome"/>
</dbReference>
<dbReference type="KEGG" id="teu:TEU_02185"/>
<dbReference type="STRING" id="1505907.TEU_02185"/>
<organism evidence="2 3">
    <name type="scientific">Thermococcus eurythermalis</name>
    <dbReference type="NCBI Taxonomy" id="1505907"/>
    <lineage>
        <taxon>Archaea</taxon>
        <taxon>Methanobacteriati</taxon>
        <taxon>Methanobacteriota</taxon>
        <taxon>Thermococci</taxon>
        <taxon>Thermococcales</taxon>
        <taxon>Thermococcaceae</taxon>
        <taxon>Thermococcus</taxon>
    </lineage>
</organism>
<dbReference type="SUPFAM" id="SSF117070">
    <property type="entry name" value="LEA14-like"/>
    <property type="match status" value="1"/>
</dbReference>
<dbReference type="AlphaFoldDB" id="A0A097QRZ9"/>
<reference evidence="2 3" key="1">
    <citation type="journal article" date="2015" name="Int. J. Syst. Evol. Microbiol.">
        <title>Thermococcus eurythermalis sp. nov., a conditional piezophilic hyperthermophilic archaeon with a wide temperature range isolated from an oil-immersed chimney in the Guaymas Basin.</title>
        <authorList>
            <person name="Zhao W."/>
            <person name="Zeng X."/>
            <person name="Xiao X."/>
        </authorList>
    </citation>
    <scope>NUCLEOTIDE SEQUENCE [LARGE SCALE GENOMIC DNA]</scope>
    <source>
        <strain evidence="2 3">A501</strain>
    </source>
</reference>
<evidence type="ECO:0000313" key="3">
    <source>
        <dbReference type="Proteomes" id="UP000029980"/>
    </source>
</evidence>
<dbReference type="HOGENOM" id="CLU_059309_1_0_2"/>
<dbReference type="SMART" id="SM00769">
    <property type="entry name" value="WHy"/>
    <property type="match status" value="1"/>
</dbReference>
<gene>
    <name evidence="2" type="ORF">TEU_02185</name>
</gene>
<feature type="domain" description="Water stress and hypersensitive response" evidence="1">
    <location>
        <begin position="165"/>
        <end position="279"/>
    </location>
</feature>
<dbReference type="OrthoDB" id="105458at2157"/>
<dbReference type="InterPro" id="IPR004864">
    <property type="entry name" value="LEA_2"/>
</dbReference>
<name>A0A097QRZ9_9EURY</name>
<protein>
    <recommendedName>
        <fullName evidence="1">Water stress and hypersensitive response domain-containing protein</fullName>
    </recommendedName>
</protein>
<keyword evidence="3" id="KW-1185">Reference proteome</keyword>
<evidence type="ECO:0000313" key="2">
    <source>
        <dbReference type="EMBL" id="AIU69244.1"/>
    </source>
</evidence>
<proteinExistence type="predicted"/>
<dbReference type="GeneID" id="25152241"/>
<dbReference type="RefSeq" id="WP_050002222.1">
    <property type="nucleotide sequence ID" value="NZ_CP008887.1"/>
</dbReference>
<dbReference type="Pfam" id="PF03168">
    <property type="entry name" value="LEA_2"/>
    <property type="match status" value="1"/>
</dbReference>
<accession>A0A097QRZ9</accession>
<sequence>MIKKLVAIVLLALLLWGAYVSYTLLSSPPKLSARWGTVTETNTELIIEGEWNRPLLLPVSLENTTMGFMGIPIARTERVELSGENALIALSIDNQNLISALFKYLENGQSGTFEVSFKGTALKVIPLRFSVTRNVGMDVFKTFNFTSESKPVLGGLAYTPALLETKVTRVEEKDGKGTLIADMRLYNPNSFPIPLSNLTFDVYANDVKIGTGYLLKPTTIPAKDYATVRTTIELDKSALARAWALHVKNGERSTIEVQMGVSVSLLGKNLKIPLKTEKRYLETHIIEDINGALAGLVRG</sequence>
<dbReference type="Gene3D" id="2.60.40.10">
    <property type="entry name" value="Immunoglobulins"/>
    <property type="match status" value="2"/>
</dbReference>
<dbReference type="InterPro" id="IPR013783">
    <property type="entry name" value="Ig-like_fold"/>
</dbReference>
<dbReference type="InterPro" id="IPR013990">
    <property type="entry name" value="WHy-dom"/>
</dbReference>
<dbReference type="GO" id="GO:0009269">
    <property type="term" value="P:response to desiccation"/>
    <property type="evidence" value="ECO:0007669"/>
    <property type="project" value="InterPro"/>
</dbReference>
<evidence type="ECO:0000259" key="1">
    <source>
        <dbReference type="SMART" id="SM00769"/>
    </source>
</evidence>
<dbReference type="EMBL" id="CP008887">
    <property type="protein sequence ID" value="AIU69244.1"/>
    <property type="molecule type" value="Genomic_DNA"/>
</dbReference>